<feature type="domain" description="FAD-dependent oxidoreductase 2 FAD-binding" evidence="19">
    <location>
        <begin position="6"/>
        <end position="397"/>
    </location>
</feature>
<evidence type="ECO:0000256" key="3">
    <source>
        <dbReference type="ARBA" id="ARBA00008040"/>
    </source>
</evidence>
<comment type="subcellular location">
    <subcellularLocation>
        <location evidence="1">Membrane</location>
        <topology evidence="1">Peripheral membrane protein</topology>
    </subcellularLocation>
</comment>
<dbReference type="GO" id="GO:0006099">
    <property type="term" value="P:tricarboxylic acid cycle"/>
    <property type="evidence" value="ECO:0007669"/>
    <property type="project" value="UniProtKB-UniRule"/>
</dbReference>
<comment type="similarity">
    <text evidence="3 18">Belongs to the FAD-dependent oxidoreductase 2 family. FRD/SDH subfamily.</text>
</comment>
<feature type="modified residue" description="Tele-8alpha-FAD histidine" evidence="17">
    <location>
        <position position="42"/>
    </location>
</feature>
<feature type="binding site" evidence="15">
    <location>
        <position position="349"/>
    </location>
    <ligand>
        <name>substrate</name>
    </ligand>
</feature>
<comment type="pathway">
    <text evidence="2 18">Carbohydrate metabolism; tricarboxylic acid cycle; fumarate from succinate (bacterial route): step 1/1.</text>
</comment>
<evidence type="ECO:0000256" key="2">
    <source>
        <dbReference type="ARBA" id="ARBA00004894"/>
    </source>
</evidence>
<keyword evidence="7 16" id="KW-0285">Flavoprotein</keyword>
<keyword evidence="6 18" id="KW-0813">Transport</keyword>
<dbReference type="PIRSF" id="PIRSF000171">
    <property type="entry name" value="SDHA_APRA_LASPO"/>
    <property type="match status" value="1"/>
</dbReference>
<feature type="binding site" evidence="15">
    <location>
        <position position="238"/>
    </location>
    <ligand>
        <name>substrate</name>
    </ligand>
</feature>
<reference evidence="21 22" key="1">
    <citation type="submission" date="2018-05" db="EMBL/GenBank/DDBJ databases">
        <title>Complete Genome Sequence of Deinococcus sp. strain 17bor-2.</title>
        <authorList>
            <person name="Srinivasan S."/>
        </authorList>
    </citation>
    <scope>NUCLEOTIDE SEQUENCE [LARGE SCALE GENOMIC DNA]</scope>
    <source>
        <strain evidence="21 22">17bor-2</strain>
    </source>
</reference>
<dbReference type="Gene3D" id="3.50.50.60">
    <property type="entry name" value="FAD/NAD(P)-binding domain"/>
    <property type="match status" value="1"/>
</dbReference>
<dbReference type="SUPFAM" id="SSF56425">
    <property type="entry name" value="Succinate dehydrogenase/fumarate reductase flavoprotein, catalytic domain"/>
    <property type="match status" value="1"/>
</dbReference>
<evidence type="ECO:0000313" key="22">
    <source>
        <dbReference type="Proteomes" id="UP000245368"/>
    </source>
</evidence>
<dbReference type="PRINTS" id="PR00368">
    <property type="entry name" value="FADPNR"/>
</dbReference>
<evidence type="ECO:0000256" key="12">
    <source>
        <dbReference type="ARBA" id="ARBA00049220"/>
    </source>
</evidence>
<dbReference type="PANTHER" id="PTHR11632:SF51">
    <property type="entry name" value="SUCCINATE DEHYDROGENASE [UBIQUINONE] FLAVOPROTEIN SUBUNIT, MITOCHONDRIAL"/>
    <property type="match status" value="1"/>
</dbReference>
<evidence type="ECO:0000256" key="9">
    <source>
        <dbReference type="ARBA" id="ARBA00022982"/>
    </source>
</evidence>
<evidence type="ECO:0000256" key="17">
    <source>
        <dbReference type="PIRSR" id="PIRSR611281-4"/>
    </source>
</evidence>
<feature type="binding site" evidence="16">
    <location>
        <position position="217"/>
    </location>
    <ligand>
        <name>FAD</name>
        <dbReference type="ChEBI" id="CHEBI:57692"/>
    </ligand>
</feature>
<dbReference type="SUPFAM" id="SSF51905">
    <property type="entry name" value="FAD/NAD(P)-binding domain"/>
    <property type="match status" value="1"/>
</dbReference>
<dbReference type="InterPro" id="IPR003952">
    <property type="entry name" value="FRD_SDH_FAD_BS"/>
</dbReference>
<dbReference type="SUPFAM" id="SSF46977">
    <property type="entry name" value="Succinate dehydrogenase/fumarate reductase flavoprotein C-terminal domain"/>
    <property type="match status" value="1"/>
</dbReference>
<dbReference type="InterPro" id="IPR030664">
    <property type="entry name" value="SdhA/FrdA/AprA"/>
</dbReference>
<evidence type="ECO:0000256" key="4">
    <source>
        <dbReference type="ARBA" id="ARBA00012792"/>
    </source>
</evidence>
<dbReference type="InterPro" id="IPR036188">
    <property type="entry name" value="FAD/NAD-bd_sf"/>
</dbReference>
<evidence type="ECO:0000256" key="16">
    <source>
        <dbReference type="PIRSR" id="PIRSR611281-3"/>
    </source>
</evidence>
<keyword evidence="22" id="KW-1185">Reference proteome</keyword>
<keyword evidence="8 16" id="KW-0274">FAD</keyword>
<organism evidence="21 22">
    <name type="scientific">Deinococcus irradiatisoli</name>
    <dbReference type="NCBI Taxonomy" id="2202254"/>
    <lineage>
        <taxon>Bacteria</taxon>
        <taxon>Thermotogati</taxon>
        <taxon>Deinococcota</taxon>
        <taxon>Deinococci</taxon>
        <taxon>Deinococcales</taxon>
        <taxon>Deinococcaceae</taxon>
        <taxon>Deinococcus</taxon>
    </lineage>
</organism>
<feature type="binding site" evidence="16">
    <location>
        <position position="380"/>
    </location>
    <ligand>
        <name>FAD</name>
        <dbReference type="ChEBI" id="CHEBI:57692"/>
    </ligand>
</feature>
<dbReference type="InterPro" id="IPR015939">
    <property type="entry name" value="Fum_Rdtase/Succ_DH_flav-like_C"/>
</dbReference>
<dbReference type="EMBL" id="CP029494">
    <property type="protein sequence ID" value="AWN22618.1"/>
    <property type="molecule type" value="Genomic_DNA"/>
</dbReference>
<dbReference type="GO" id="GO:0009061">
    <property type="term" value="P:anaerobic respiration"/>
    <property type="evidence" value="ECO:0007669"/>
    <property type="project" value="TreeGrafter"/>
</dbReference>
<dbReference type="Gene3D" id="4.10.80.40">
    <property type="entry name" value="succinate dehydrogenase protein domain"/>
    <property type="match status" value="1"/>
</dbReference>
<dbReference type="UniPathway" id="UPA00223">
    <property type="reaction ID" value="UER01005"/>
</dbReference>
<dbReference type="InterPro" id="IPR027477">
    <property type="entry name" value="Succ_DH/fumarate_Rdtase_cat_sf"/>
</dbReference>
<dbReference type="Proteomes" id="UP000245368">
    <property type="component" value="Chromosome"/>
</dbReference>
<evidence type="ECO:0000256" key="7">
    <source>
        <dbReference type="ARBA" id="ARBA00022630"/>
    </source>
</evidence>
<comment type="catalytic activity">
    <reaction evidence="12 18">
        <text>a quinone + succinate = fumarate + a quinol</text>
        <dbReference type="Rhea" id="RHEA:40523"/>
        <dbReference type="ChEBI" id="CHEBI:24646"/>
        <dbReference type="ChEBI" id="CHEBI:29806"/>
        <dbReference type="ChEBI" id="CHEBI:30031"/>
        <dbReference type="ChEBI" id="CHEBI:132124"/>
        <dbReference type="EC" id="1.3.5.1"/>
    </reaction>
</comment>
<evidence type="ECO:0000256" key="10">
    <source>
        <dbReference type="ARBA" id="ARBA00023002"/>
    </source>
</evidence>
<dbReference type="EC" id="1.3.5.1" evidence="4 18"/>
<evidence type="ECO:0000256" key="1">
    <source>
        <dbReference type="ARBA" id="ARBA00004170"/>
    </source>
</evidence>
<feature type="binding site" evidence="16">
    <location>
        <begin position="11"/>
        <end position="16"/>
    </location>
    <ligand>
        <name>FAD</name>
        <dbReference type="ChEBI" id="CHEBI:57692"/>
    </ligand>
</feature>
<dbReference type="PROSITE" id="PS00504">
    <property type="entry name" value="FRD_SDH_FAD_BINDING"/>
    <property type="match status" value="1"/>
</dbReference>
<dbReference type="FunFam" id="3.90.700.10:FF:000001">
    <property type="entry name" value="Mitochondrial succinate dehydrogenase flavoprotein subunit"/>
    <property type="match status" value="1"/>
</dbReference>
<dbReference type="Gene3D" id="3.90.700.10">
    <property type="entry name" value="Succinate dehydrogenase/fumarate reductase flavoprotein, catalytic domain"/>
    <property type="match status" value="1"/>
</dbReference>
<feature type="domain" description="Fumarate reductase/succinate dehydrogenase flavoprotein-like C-terminal" evidence="20">
    <location>
        <begin position="451"/>
        <end position="580"/>
    </location>
</feature>
<dbReference type="OrthoDB" id="9806724at2"/>
<dbReference type="KEGG" id="dez:DKM44_04715"/>
<evidence type="ECO:0000256" key="8">
    <source>
        <dbReference type="ARBA" id="ARBA00022827"/>
    </source>
</evidence>
<feature type="binding site" evidence="15">
    <location>
        <position position="391"/>
    </location>
    <ligand>
        <name>substrate</name>
    </ligand>
</feature>
<evidence type="ECO:0000256" key="15">
    <source>
        <dbReference type="PIRSR" id="PIRSR611281-2"/>
    </source>
</evidence>
<feature type="binding site" evidence="16">
    <location>
        <begin position="34"/>
        <end position="49"/>
    </location>
    <ligand>
        <name>FAD</name>
        <dbReference type="ChEBI" id="CHEBI:57692"/>
    </ligand>
</feature>
<dbReference type="FunFam" id="1.20.58.100:FF:000001">
    <property type="entry name" value="Succinate dehydrogenase flavoprotein subunit (SdhA)"/>
    <property type="match status" value="1"/>
</dbReference>
<accession>A0A2Z3JLE8</accession>
<dbReference type="GO" id="GO:0009055">
    <property type="term" value="F:electron transfer activity"/>
    <property type="evidence" value="ECO:0007669"/>
    <property type="project" value="TreeGrafter"/>
</dbReference>
<keyword evidence="18" id="KW-0816">Tricarboxylic acid cycle</keyword>
<keyword evidence="10 18" id="KW-0560">Oxidoreductase</keyword>
<evidence type="ECO:0000256" key="14">
    <source>
        <dbReference type="PIRSR" id="PIRSR000171-1"/>
    </source>
</evidence>
<evidence type="ECO:0000256" key="18">
    <source>
        <dbReference type="RuleBase" id="RU362051"/>
    </source>
</evidence>
<dbReference type="Pfam" id="PF00890">
    <property type="entry name" value="FAD_binding_2"/>
    <property type="match status" value="1"/>
</dbReference>
<dbReference type="AlphaFoldDB" id="A0A2Z3JLE8"/>
<keyword evidence="11 18" id="KW-0472">Membrane</keyword>
<protein>
    <recommendedName>
        <fullName evidence="5 13">Succinate dehydrogenase flavoprotein subunit</fullName>
        <ecNumber evidence="4 18">1.3.5.1</ecNumber>
    </recommendedName>
</protein>
<dbReference type="GO" id="GO:0008177">
    <property type="term" value="F:succinate dehydrogenase (quinone) activity"/>
    <property type="evidence" value="ECO:0007669"/>
    <property type="project" value="UniProtKB-EC"/>
</dbReference>
<dbReference type="Gene3D" id="1.20.58.100">
    <property type="entry name" value="Fumarate reductase/succinate dehydrogenase flavoprotein-like, C-terminal domain"/>
    <property type="match status" value="1"/>
</dbReference>
<dbReference type="GO" id="GO:0005886">
    <property type="term" value="C:plasma membrane"/>
    <property type="evidence" value="ECO:0007669"/>
    <property type="project" value="TreeGrafter"/>
</dbReference>
<dbReference type="GO" id="GO:0022900">
    <property type="term" value="P:electron transport chain"/>
    <property type="evidence" value="ECO:0007669"/>
    <property type="project" value="UniProtKB-UniRule"/>
</dbReference>
<keyword evidence="9 18" id="KW-0249">Electron transport</keyword>
<feature type="binding site" evidence="16">
    <location>
        <begin position="396"/>
        <end position="397"/>
    </location>
    <ligand>
        <name>FAD</name>
        <dbReference type="ChEBI" id="CHEBI:57692"/>
    </ligand>
</feature>
<dbReference type="PANTHER" id="PTHR11632">
    <property type="entry name" value="SUCCINATE DEHYDROGENASE 2 FLAVOPROTEIN SUBUNIT"/>
    <property type="match status" value="1"/>
</dbReference>
<evidence type="ECO:0000256" key="6">
    <source>
        <dbReference type="ARBA" id="ARBA00022448"/>
    </source>
</evidence>
<dbReference type="GO" id="GO:0050660">
    <property type="term" value="F:flavin adenine dinucleotide binding"/>
    <property type="evidence" value="ECO:0007669"/>
    <property type="project" value="UniProtKB-UniRule"/>
</dbReference>
<evidence type="ECO:0000259" key="19">
    <source>
        <dbReference type="Pfam" id="PF00890"/>
    </source>
</evidence>
<evidence type="ECO:0000256" key="13">
    <source>
        <dbReference type="NCBIfam" id="TIGR01816"/>
    </source>
</evidence>
<evidence type="ECO:0000259" key="20">
    <source>
        <dbReference type="Pfam" id="PF02910"/>
    </source>
</evidence>
<dbReference type="PRINTS" id="PR00411">
    <property type="entry name" value="PNDRDTASEI"/>
</dbReference>
<feature type="active site" description="Proton acceptor" evidence="14">
    <location>
        <position position="282"/>
    </location>
</feature>
<proteinExistence type="inferred from homology"/>
<name>A0A2Z3JLE8_9DEIO</name>
<dbReference type="RefSeq" id="WP_109825848.1">
    <property type="nucleotide sequence ID" value="NZ_CP029494.1"/>
</dbReference>
<comment type="cofactor">
    <cofactor evidence="16">
        <name>FAD</name>
        <dbReference type="ChEBI" id="CHEBI:57692"/>
    </cofactor>
    <text evidence="16">Flavinylated by SdhE, about 5% flavinylation occurs in the absence of SdhE.</text>
</comment>
<evidence type="ECO:0000256" key="11">
    <source>
        <dbReference type="ARBA" id="ARBA00023136"/>
    </source>
</evidence>
<dbReference type="InterPro" id="IPR003953">
    <property type="entry name" value="FAD-dep_OxRdtase_2_FAD-bd"/>
</dbReference>
<gene>
    <name evidence="21" type="ORF">DKM44_04715</name>
</gene>
<dbReference type="Pfam" id="PF02910">
    <property type="entry name" value="Succ_DH_flav_C"/>
    <property type="match status" value="1"/>
</dbReference>
<evidence type="ECO:0000313" key="21">
    <source>
        <dbReference type="EMBL" id="AWN22618.1"/>
    </source>
</evidence>
<dbReference type="NCBIfam" id="TIGR01816">
    <property type="entry name" value="sdhA_forward"/>
    <property type="match status" value="1"/>
</dbReference>
<feature type="binding site" evidence="15">
    <location>
        <position position="250"/>
    </location>
    <ligand>
        <name>substrate</name>
    </ligand>
</feature>
<dbReference type="InterPro" id="IPR037099">
    <property type="entry name" value="Fum_R/Succ_DH_flav-like_C_sf"/>
</dbReference>
<dbReference type="InterPro" id="IPR014006">
    <property type="entry name" value="Succ_Dhase_FrdA_Gneg"/>
</dbReference>
<dbReference type="NCBIfam" id="TIGR01812">
    <property type="entry name" value="sdhA_frdA_Gneg"/>
    <property type="match status" value="1"/>
</dbReference>
<dbReference type="InterPro" id="IPR011281">
    <property type="entry name" value="Succ_DH_flav_su_fwd"/>
</dbReference>
<sequence>MHHRYDVLVVGAGGAGLMAALYAAKGNVSVACISKLYPTRSHTGAAQGGVGAALGNVAEDHWEWHMYDTIKGGDYLTDQDAAEIFAKDVIEAVYELEHMGLPFSRTAEGKIAQRKFGGHTREFGKAAVERSCYAKDRTGHMILQTLYQQNVKEGTTFYNEFHVLDLIIENGRCAGVVAYELSTGQIHTFHAKAVILAAGGYGRIFKITSNALTLTGDLMSIYYRKGLPLEDMEFYQFHPTGLTKLGILVTEGIRGEGGILRNNEGERFMERYAPTLKDLAPRDIVSRSIYTEIREGRGVGPDKDAVNIDLTHLPRDVIENKLSEITDLSRTYLGLDPVRDLVPIQPTAHYAMGGIPTTIDGECIADDQGTLIEGLYAAGEQACVSLHGANRLGTNSLGDLIVFGRRSGINAAKYARSAEMPPMPENPEVESLALIESLKNADGTENAARIRKELQETMMNNVGIFRNGPDMERQVEILRELKARYQHVNVQDPSQRYNSELIEALELGFMLDCAEAMTHSALNRTESRGAHDREDYHQRDDVNWLKHTMAYKDFDRPGSVKIGYKPVVFKGASSYETVSTYTPSESTDLKFPPKPRTF</sequence>
<evidence type="ECO:0000256" key="5">
    <source>
        <dbReference type="ARBA" id="ARBA00019965"/>
    </source>
</evidence>
<dbReference type="FunFam" id="3.50.50.60:FF:000016">
    <property type="entry name" value="Succinate dehydrogenase flavoprotein subunit"/>
    <property type="match status" value="1"/>
</dbReference>